<dbReference type="Proteomes" id="UP000885826">
    <property type="component" value="Unassembled WGS sequence"/>
</dbReference>
<dbReference type="Pfam" id="PF14385">
    <property type="entry name" value="DUF4416"/>
    <property type="match status" value="1"/>
</dbReference>
<dbReference type="AlphaFoldDB" id="A0A9C9ELW5"/>
<dbReference type="EMBL" id="DRIG01000037">
    <property type="protein sequence ID" value="HEC78181.1"/>
    <property type="molecule type" value="Genomic_DNA"/>
</dbReference>
<reference evidence="1" key="1">
    <citation type="journal article" date="2020" name="mSystems">
        <title>Genome- and Community-Level Interaction Insights into Carbon Utilization and Element Cycling Functions of Hydrothermarchaeota in Hydrothermal Sediment.</title>
        <authorList>
            <person name="Zhou Z."/>
            <person name="Liu Y."/>
            <person name="Xu W."/>
            <person name="Pan J."/>
            <person name="Luo Z.H."/>
            <person name="Li M."/>
        </authorList>
    </citation>
    <scope>NUCLEOTIDE SEQUENCE</scope>
    <source>
        <strain evidence="1">HyVt-388</strain>
    </source>
</reference>
<comment type="caution">
    <text evidence="1">The sequence shown here is derived from an EMBL/GenBank/DDBJ whole genome shotgun (WGS) entry which is preliminary data.</text>
</comment>
<accession>A0A9C9ELW5</accession>
<gene>
    <name evidence="1" type="ORF">ENI34_03450</name>
</gene>
<evidence type="ECO:0000313" key="1">
    <source>
        <dbReference type="EMBL" id="HEC78181.1"/>
    </source>
</evidence>
<sequence>MGKIKEPKKVLLIVGLIYVPEFNPEPVVGELEKNFGKVGLRSATIPFVHTAYYNKEMGQGLLRRWEVFENPFTPEILVDAKLRTNELEKKYLNEKGGRKINLDPGLLSLSNLILASTKNYSHRIYLGRGIYAEVTLLYRNGGFQVLEWTYPDYREKSTLEFFNKAREFLKKKPA</sequence>
<protein>
    <submittedName>
        <fullName evidence="1">DUF4416 family protein</fullName>
    </submittedName>
</protein>
<evidence type="ECO:0000313" key="2">
    <source>
        <dbReference type="Proteomes" id="UP000885826"/>
    </source>
</evidence>
<dbReference type="InterPro" id="IPR025529">
    <property type="entry name" value="DUF4416"/>
</dbReference>
<name>A0A9C9ELW5_UNCW3</name>
<organism evidence="1 2">
    <name type="scientific">candidate division WOR-3 bacterium</name>
    <dbReference type="NCBI Taxonomy" id="2052148"/>
    <lineage>
        <taxon>Bacteria</taxon>
        <taxon>Bacteria division WOR-3</taxon>
    </lineage>
</organism>
<proteinExistence type="predicted"/>